<dbReference type="SMART" id="SM00382">
    <property type="entry name" value="AAA"/>
    <property type="match status" value="1"/>
</dbReference>
<dbReference type="InterPro" id="IPR051120">
    <property type="entry name" value="ABC_AA/LPS_Transport"/>
</dbReference>
<dbReference type="RefSeq" id="WP_238236579.1">
    <property type="nucleotide sequence ID" value="NZ_BPQQ01000040.1"/>
</dbReference>
<evidence type="ECO:0000256" key="2">
    <source>
        <dbReference type="ARBA" id="ARBA00022741"/>
    </source>
</evidence>
<dbReference type="InterPro" id="IPR003593">
    <property type="entry name" value="AAA+_ATPase"/>
</dbReference>
<sequence length="290" mass="31713">MGPQPAPRPEDAPAGAPSAAATPSLAVAGLSLRFGGLKVLTGVSFDVAPGSITAVIGPNGAGKTSLFNCISGFYRPQEGTIAFEGEAIGRLHPPARARRGLARTFQNIALFRGMTVLDNIKLGRHVHMRTNLLDALVYWGRARREEIEIRAEIEERVIDFLDLNHIRHQPVASLAYGLRKRVELARALAMRPRLLMLDEPVAGMNREETEDMARFILDVKEEWGTTILMVEHDMGLVMDISDHVVVLNFGQVIARGRPAEVTRNEEVIRAYLGAGDVGALRARIEGREAA</sequence>
<evidence type="ECO:0000256" key="1">
    <source>
        <dbReference type="ARBA" id="ARBA00022448"/>
    </source>
</evidence>
<keyword evidence="3 5" id="KW-0067">ATP-binding</keyword>
<reference evidence="5" key="2">
    <citation type="submission" date="2021-08" db="EMBL/GenBank/DDBJ databases">
        <authorList>
            <person name="Tani A."/>
            <person name="Ola A."/>
            <person name="Ogura Y."/>
            <person name="Katsura K."/>
            <person name="Hayashi T."/>
        </authorList>
    </citation>
    <scope>NUCLEOTIDE SEQUENCE</scope>
    <source>
        <strain evidence="5">DSM 17168</strain>
    </source>
</reference>
<feature type="domain" description="ABC transporter" evidence="4">
    <location>
        <begin position="25"/>
        <end position="274"/>
    </location>
</feature>
<dbReference type="InterPro" id="IPR003439">
    <property type="entry name" value="ABC_transporter-like_ATP-bd"/>
</dbReference>
<dbReference type="PANTHER" id="PTHR45772:SF1">
    <property type="entry name" value="ABC TRANSPORTER ATP-BINDING PROTEIN"/>
    <property type="match status" value="1"/>
</dbReference>
<proteinExistence type="predicted"/>
<dbReference type="InterPro" id="IPR032823">
    <property type="entry name" value="BCA_ABC_TP_C"/>
</dbReference>
<comment type="caution">
    <text evidence="5">The sequence shown here is derived from an EMBL/GenBank/DDBJ whole genome shotgun (WGS) entry which is preliminary data.</text>
</comment>
<evidence type="ECO:0000259" key="4">
    <source>
        <dbReference type="PROSITE" id="PS50893"/>
    </source>
</evidence>
<dbReference type="SUPFAM" id="SSF52540">
    <property type="entry name" value="P-loop containing nucleoside triphosphate hydrolases"/>
    <property type="match status" value="1"/>
</dbReference>
<organism evidence="5 6">
    <name type="scientific">Methylobacterium isbiliense</name>
    <dbReference type="NCBI Taxonomy" id="315478"/>
    <lineage>
        <taxon>Bacteria</taxon>
        <taxon>Pseudomonadati</taxon>
        <taxon>Pseudomonadota</taxon>
        <taxon>Alphaproteobacteria</taxon>
        <taxon>Hyphomicrobiales</taxon>
        <taxon>Methylobacteriaceae</taxon>
        <taxon>Methylobacterium</taxon>
    </lineage>
</organism>
<name>A0ABQ4SIU9_9HYPH</name>
<dbReference type="Pfam" id="PF00005">
    <property type="entry name" value="ABC_tran"/>
    <property type="match status" value="1"/>
</dbReference>
<keyword evidence="1" id="KW-0813">Transport</keyword>
<dbReference type="InterPro" id="IPR027417">
    <property type="entry name" value="P-loop_NTPase"/>
</dbReference>
<evidence type="ECO:0000313" key="5">
    <source>
        <dbReference type="EMBL" id="GJE01581.1"/>
    </source>
</evidence>
<keyword evidence="2" id="KW-0547">Nucleotide-binding</keyword>
<dbReference type="Pfam" id="PF12399">
    <property type="entry name" value="BCA_ABC_TP_C"/>
    <property type="match status" value="1"/>
</dbReference>
<reference evidence="5" key="1">
    <citation type="journal article" date="2021" name="Front. Microbiol.">
        <title>Comprehensive Comparative Genomics and Phenotyping of Methylobacterium Species.</title>
        <authorList>
            <person name="Alessa O."/>
            <person name="Ogura Y."/>
            <person name="Fujitani Y."/>
            <person name="Takami H."/>
            <person name="Hayashi T."/>
            <person name="Sahin N."/>
            <person name="Tani A."/>
        </authorList>
    </citation>
    <scope>NUCLEOTIDE SEQUENCE</scope>
    <source>
        <strain evidence="5">DSM 17168</strain>
    </source>
</reference>
<dbReference type="CDD" id="cd03219">
    <property type="entry name" value="ABC_Mj1267_LivG_branched"/>
    <property type="match status" value="1"/>
</dbReference>
<accession>A0ABQ4SIU9</accession>
<dbReference type="Gene3D" id="3.40.50.300">
    <property type="entry name" value="P-loop containing nucleotide triphosphate hydrolases"/>
    <property type="match status" value="1"/>
</dbReference>
<evidence type="ECO:0000256" key="3">
    <source>
        <dbReference type="ARBA" id="ARBA00022840"/>
    </source>
</evidence>
<dbReference type="PANTHER" id="PTHR45772">
    <property type="entry name" value="CONSERVED COMPONENT OF ABC TRANSPORTER FOR NATURAL AMINO ACIDS-RELATED"/>
    <property type="match status" value="1"/>
</dbReference>
<evidence type="ECO:0000313" key="6">
    <source>
        <dbReference type="Proteomes" id="UP001055153"/>
    </source>
</evidence>
<protein>
    <submittedName>
        <fullName evidence="5">Lipopolysaccharide export system ATP-binding protein LptB</fullName>
    </submittedName>
</protein>
<dbReference type="Proteomes" id="UP001055153">
    <property type="component" value="Unassembled WGS sequence"/>
</dbReference>
<keyword evidence="6" id="KW-1185">Reference proteome</keyword>
<gene>
    <name evidence="5" type="primary">lptB_4</name>
    <name evidence="5" type="ORF">GMJLKIPL_3515</name>
</gene>
<dbReference type="PROSITE" id="PS50893">
    <property type="entry name" value="ABC_TRANSPORTER_2"/>
    <property type="match status" value="1"/>
</dbReference>
<dbReference type="GO" id="GO:0005524">
    <property type="term" value="F:ATP binding"/>
    <property type="evidence" value="ECO:0007669"/>
    <property type="project" value="UniProtKB-KW"/>
</dbReference>
<dbReference type="EMBL" id="BPQQ01000040">
    <property type="protein sequence ID" value="GJE01581.1"/>
    <property type="molecule type" value="Genomic_DNA"/>
</dbReference>